<evidence type="ECO:0000313" key="1">
    <source>
        <dbReference type="EMBL" id="PKB92590.1"/>
    </source>
</evidence>
<dbReference type="EMBL" id="LLXJ01010550">
    <property type="protein sequence ID" value="PKB92590.1"/>
    <property type="molecule type" value="Genomic_DNA"/>
</dbReference>
<sequence>MNIIDKLRNIVMKEQRLLHSHGQGIMGMVHAFNQNEANLPKNYGNVIILCMIKLQAIHMPKFKYFMVDMSYKRVFGEMNEFEFNAYDEDNHIVTFCRIFTNGSDSKIYQCMFTTFFEVYEDLNRNSFLNTFFTKISA</sequence>
<proteinExistence type="predicted"/>
<protein>
    <recommendedName>
        <fullName evidence="3">MULE transposase domain-containing protein</fullName>
    </recommendedName>
</protein>
<dbReference type="VEuPathDB" id="FungiDB:RhiirA1_478523"/>
<evidence type="ECO:0000313" key="2">
    <source>
        <dbReference type="Proteomes" id="UP000232722"/>
    </source>
</evidence>
<reference evidence="1 2" key="1">
    <citation type="submission" date="2016-04" db="EMBL/GenBank/DDBJ databases">
        <title>Genome analyses suggest a sexual origin of heterokaryosis in a supposedly ancient asexual fungus.</title>
        <authorList>
            <person name="Ropars J."/>
            <person name="Sedzielewska K."/>
            <person name="Noel J."/>
            <person name="Charron P."/>
            <person name="Farinelli L."/>
            <person name="Marton T."/>
            <person name="Kruger M."/>
            <person name="Pelin A."/>
            <person name="Brachmann A."/>
            <person name="Corradi N."/>
        </authorList>
    </citation>
    <scope>NUCLEOTIDE SEQUENCE [LARGE SCALE GENOMIC DNA]</scope>
    <source>
        <strain evidence="1 2">A5</strain>
    </source>
</reference>
<organism evidence="1 2">
    <name type="scientific">Rhizophagus irregularis</name>
    <dbReference type="NCBI Taxonomy" id="588596"/>
    <lineage>
        <taxon>Eukaryota</taxon>
        <taxon>Fungi</taxon>
        <taxon>Fungi incertae sedis</taxon>
        <taxon>Mucoromycota</taxon>
        <taxon>Glomeromycotina</taxon>
        <taxon>Glomeromycetes</taxon>
        <taxon>Glomerales</taxon>
        <taxon>Glomeraceae</taxon>
        <taxon>Rhizophagus</taxon>
    </lineage>
</organism>
<reference evidence="1 2" key="2">
    <citation type="submission" date="2017-09" db="EMBL/GenBank/DDBJ databases">
        <title>Extensive intraspecific genome diversity in a model arbuscular mycorrhizal fungus.</title>
        <authorList>
            <person name="Chen E.C."/>
            <person name="Morin E."/>
            <person name="Beaudet D."/>
            <person name="Noel J."/>
            <person name="Ndikumana S."/>
            <person name="Charron P."/>
            <person name="St-Onge C."/>
            <person name="Giorgi J."/>
            <person name="Grigoriev I.V."/>
            <person name="Roux C."/>
            <person name="Martin F.M."/>
            <person name="Corradi N."/>
        </authorList>
    </citation>
    <scope>NUCLEOTIDE SEQUENCE [LARGE SCALE GENOMIC DNA]</scope>
    <source>
        <strain evidence="1 2">A5</strain>
    </source>
</reference>
<comment type="caution">
    <text evidence="1">The sequence shown here is derived from an EMBL/GenBank/DDBJ whole genome shotgun (WGS) entry which is preliminary data.</text>
</comment>
<gene>
    <name evidence="1" type="ORF">RhiirA5_444122</name>
</gene>
<evidence type="ECO:0008006" key="3">
    <source>
        <dbReference type="Google" id="ProtNLM"/>
    </source>
</evidence>
<dbReference type="AlphaFoldDB" id="A0A2N0NDE8"/>
<name>A0A2N0NDE8_9GLOM</name>
<dbReference type="Proteomes" id="UP000232722">
    <property type="component" value="Unassembled WGS sequence"/>
</dbReference>
<dbReference type="VEuPathDB" id="FungiDB:FUN_016099"/>
<accession>A0A2N0NDE8</accession>